<accession>A0A951UIH3</accession>
<reference evidence="2" key="1">
    <citation type="submission" date="2021-05" db="EMBL/GenBank/DDBJ databases">
        <authorList>
            <person name="Pietrasiak N."/>
            <person name="Ward R."/>
            <person name="Stajich J.E."/>
            <person name="Kurbessoian T."/>
        </authorList>
    </citation>
    <scope>NUCLEOTIDE SEQUENCE</scope>
    <source>
        <strain evidence="2">JT2-VF2</strain>
    </source>
</reference>
<evidence type="ECO:0000256" key="1">
    <source>
        <dbReference type="SAM" id="SignalP"/>
    </source>
</evidence>
<organism evidence="2 3">
    <name type="scientific">Mojavia pulchra JT2-VF2</name>
    <dbReference type="NCBI Taxonomy" id="287848"/>
    <lineage>
        <taxon>Bacteria</taxon>
        <taxon>Bacillati</taxon>
        <taxon>Cyanobacteriota</taxon>
        <taxon>Cyanophyceae</taxon>
        <taxon>Nostocales</taxon>
        <taxon>Nostocaceae</taxon>
    </lineage>
</organism>
<sequence>MRNKIAGIIVGLTLLMTANRSMAGVITLYDGSSGVTPDQYNSPELNNSPALTFGSPNGGTQSASGGITNLNTTFNNGIYAGYSNYNVANPPTSPSSVITPTTLVNPLFPALDRNAGYNLSFRVRINSQANDGTNGNYRAGFSVIVLGSDKQGIEIGFRNDDIFSQASSSFNSIGEQVTGVSSLLSNLTTYNLNVSGNSYTLSSGATNLFSGLLRDYTTASGFGSDVYRTSNFVFLGDNTTSARANIDLQSVGLITNTAAVPYEFSPTTGILALVVVGAVNHCSKKKNS</sequence>
<dbReference type="AlphaFoldDB" id="A0A951UIH3"/>
<feature type="signal peptide" evidence="1">
    <location>
        <begin position="1"/>
        <end position="23"/>
    </location>
</feature>
<dbReference type="Proteomes" id="UP000715781">
    <property type="component" value="Unassembled WGS sequence"/>
</dbReference>
<dbReference type="EMBL" id="JAHHHN010000012">
    <property type="protein sequence ID" value="MBW4563315.1"/>
    <property type="molecule type" value="Genomic_DNA"/>
</dbReference>
<name>A0A951UIH3_9NOST</name>
<evidence type="ECO:0000313" key="3">
    <source>
        <dbReference type="Proteomes" id="UP000715781"/>
    </source>
</evidence>
<proteinExistence type="predicted"/>
<keyword evidence="1" id="KW-0732">Signal</keyword>
<evidence type="ECO:0000313" key="2">
    <source>
        <dbReference type="EMBL" id="MBW4563315.1"/>
    </source>
</evidence>
<gene>
    <name evidence="2" type="ORF">KME32_19625</name>
</gene>
<feature type="chain" id="PRO_5036692503" evidence="1">
    <location>
        <begin position="24"/>
        <end position="288"/>
    </location>
</feature>
<reference evidence="2" key="2">
    <citation type="journal article" date="2022" name="Microbiol. Resour. Announc.">
        <title>Metagenome Sequencing to Explore Phylogenomics of Terrestrial Cyanobacteria.</title>
        <authorList>
            <person name="Ward R.D."/>
            <person name="Stajich J.E."/>
            <person name="Johansen J.R."/>
            <person name="Huntemann M."/>
            <person name="Clum A."/>
            <person name="Foster B."/>
            <person name="Foster B."/>
            <person name="Roux S."/>
            <person name="Palaniappan K."/>
            <person name="Varghese N."/>
            <person name="Mukherjee S."/>
            <person name="Reddy T.B.K."/>
            <person name="Daum C."/>
            <person name="Copeland A."/>
            <person name="Chen I.A."/>
            <person name="Ivanova N.N."/>
            <person name="Kyrpides N.C."/>
            <person name="Shapiro N."/>
            <person name="Eloe-Fadrosh E.A."/>
            <person name="Pietrasiak N."/>
        </authorList>
    </citation>
    <scope>NUCLEOTIDE SEQUENCE</scope>
    <source>
        <strain evidence="2">JT2-VF2</strain>
    </source>
</reference>
<comment type="caution">
    <text evidence="2">The sequence shown here is derived from an EMBL/GenBank/DDBJ whole genome shotgun (WGS) entry which is preliminary data.</text>
</comment>
<protein>
    <submittedName>
        <fullName evidence="2">PEP-CTERM sorting domain-containing protein</fullName>
    </submittedName>
</protein>